<reference evidence="1" key="2">
    <citation type="journal article" date="2015" name="Fish Shellfish Immunol.">
        <title>Early steps in the European eel (Anguilla anguilla)-Vibrio vulnificus interaction in the gills: Role of the RtxA13 toxin.</title>
        <authorList>
            <person name="Callol A."/>
            <person name="Pajuelo D."/>
            <person name="Ebbesson L."/>
            <person name="Teles M."/>
            <person name="MacKenzie S."/>
            <person name="Amaro C."/>
        </authorList>
    </citation>
    <scope>NUCLEOTIDE SEQUENCE</scope>
</reference>
<name>A0A0E9TSV2_ANGAN</name>
<accession>A0A0E9TSV2</accession>
<reference evidence="1" key="1">
    <citation type="submission" date="2014-11" db="EMBL/GenBank/DDBJ databases">
        <authorList>
            <person name="Amaro Gonzalez C."/>
        </authorList>
    </citation>
    <scope>NUCLEOTIDE SEQUENCE</scope>
</reference>
<proteinExistence type="predicted"/>
<protein>
    <submittedName>
        <fullName evidence="1">Uncharacterized protein</fullName>
    </submittedName>
</protein>
<dbReference type="AlphaFoldDB" id="A0A0E9TSV2"/>
<dbReference type="EMBL" id="GBXM01052779">
    <property type="protein sequence ID" value="JAH55798.1"/>
    <property type="molecule type" value="Transcribed_RNA"/>
</dbReference>
<sequence>MHWLEKRGLLNLTQQYILVHLTGLHPQLLLDH</sequence>
<evidence type="ECO:0000313" key="1">
    <source>
        <dbReference type="EMBL" id="JAH55798.1"/>
    </source>
</evidence>
<organism evidence="1">
    <name type="scientific">Anguilla anguilla</name>
    <name type="common">European freshwater eel</name>
    <name type="synonym">Muraena anguilla</name>
    <dbReference type="NCBI Taxonomy" id="7936"/>
    <lineage>
        <taxon>Eukaryota</taxon>
        <taxon>Metazoa</taxon>
        <taxon>Chordata</taxon>
        <taxon>Craniata</taxon>
        <taxon>Vertebrata</taxon>
        <taxon>Euteleostomi</taxon>
        <taxon>Actinopterygii</taxon>
        <taxon>Neopterygii</taxon>
        <taxon>Teleostei</taxon>
        <taxon>Anguilliformes</taxon>
        <taxon>Anguillidae</taxon>
        <taxon>Anguilla</taxon>
    </lineage>
</organism>